<gene>
    <name evidence="2" type="ORF">AAFF_G00395920</name>
</gene>
<evidence type="ECO:0000313" key="2">
    <source>
        <dbReference type="EMBL" id="KAJ8400468.1"/>
    </source>
</evidence>
<accession>A0AAD7WKR5</accession>
<dbReference type="EMBL" id="JAINUG010000076">
    <property type="protein sequence ID" value="KAJ8400468.1"/>
    <property type="molecule type" value="Genomic_DNA"/>
</dbReference>
<keyword evidence="3" id="KW-1185">Reference proteome</keyword>
<feature type="region of interest" description="Disordered" evidence="1">
    <location>
        <begin position="1"/>
        <end position="26"/>
    </location>
</feature>
<proteinExistence type="predicted"/>
<protein>
    <submittedName>
        <fullName evidence="2">Uncharacterized protein</fullName>
    </submittedName>
</protein>
<reference evidence="2" key="1">
    <citation type="journal article" date="2023" name="Science">
        <title>Genome structures resolve the early diversification of teleost fishes.</title>
        <authorList>
            <person name="Parey E."/>
            <person name="Louis A."/>
            <person name="Montfort J."/>
            <person name="Bouchez O."/>
            <person name="Roques C."/>
            <person name="Iampietro C."/>
            <person name="Lluch J."/>
            <person name="Castinel A."/>
            <person name="Donnadieu C."/>
            <person name="Desvignes T."/>
            <person name="Floi Bucao C."/>
            <person name="Jouanno E."/>
            <person name="Wen M."/>
            <person name="Mejri S."/>
            <person name="Dirks R."/>
            <person name="Jansen H."/>
            <person name="Henkel C."/>
            <person name="Chen W.J."/>
            <person name="Zahm M."/>
            <person name="Cabau C."/>
            <person name="Klopp C."/>
            <person name="Thompson A.W."/>
            <person name="Robinson-Rechavi M."/>
            <person name="Braasch I."/>
            <person name="Lecointre G."/>
            <person name="Bobe J."/>
            <person name="Postlethwait J.H."/>
            <person name="Berthelot C."/>
            <person name="Roest Crollius H."/>
            <person name="Guiguen Y."/>
        </authorList>
    </citation>
    <scope>NUCLEOTIDE SEQUENCE</scope>
    <source>
        <strain evidence="2">NC1722</strain>
    </source>
</reference>
<dbReference type="AlphaFoldDB" id="A0AAD7WKR5"/>
<organism evidence="2 3">
    <name type="scientific">Aldrovandia affinis</name>
    <dbReference type="NCBI Taxonomy" id="143900"/>
    <lineage>
        <taxon>Eukaryota</taxon>
        <taxon>Metazoa</taxon>
        <taxon>Chordata</taxon>
        <taxon>Craniata</taxon>
        <taxon>Vertebrata</taxon>
        <taxon>Euteleostomi</taxon>
        <taxon>Actinopterygii</taxon>
        <taxon>Neopterygii</taxon>
        <taxon>Teleostei</taxon>
        <taxon>Notacanthiformes</taxon>
        <taxon>Halosauridae</taxon>
        <taxon>Aldrovandia</taxon>
    </lineage>
</organism>
<comment type="caution">
    <text evidence="2">The sequence shown here is derived from an EMBL/GenBank/DDBJ whole genome shotgun (WGS) entry which is preliminary data.</text>
</comment>
<sequence>MGETKGAGRKSSDRSSPSPFMWRKGEGSAARGHSWFLTEEARTQTRSSHLCAITTAQHCLPSPQAWHPPHAPLTQGRVHALTHPYALRHSTWDLAASPGGRLRWPPCSWLEELASCDRSDLSESAVSLPTQEPNSDSRRKNALRLSGALRIRDDIISIVWVGNLCGEKERAFILLLTWCEETEGT</sequence>
<evidence type="ECO:0000313" key="3">
    <source>
        <dbReference type="Proteomes" id="UP001221898"/>
    </source>
</evidence>
<name>A0AAD7WKR5_9TELE</name>
<dbReference type="Proteomes" id="UP001221898">
    <property type="component" value="Unassembled WGS sequence"/>
</dbReference>
<evidence type="ECO:0000256" key="1">
    <source>
        <dbReference type="SAM" id="MobiDB-lite"/>
    </source>
</evidence>